<dbReference type="PROSITE" id="PS51257">
    <property type="entry name" value="PROKAR_LIPOPROTEIN"/>
    <property type="match status" value="1"/>
</dbReference>
<dbReference type="InterPro" id="IPR038232">
    <property type="entry name" value="PknH-like_Extracell_sf"/>
</dbReference>
<dbReference type="InterPro" id="IPR026954">
    <property type="entry name" value="PknH-like_Extracell"/>
</dbReference>
<dbReference type="OrthoDB" id="4635187at2"/>
<organism evidence="1 2">
    <name type="scientific">Mycolicibacterium fallax</name>
    <name type="common">Mycobacterium fallax</name>
    <dbReference type="NCBI Taxonomy" id="1793"/>
    <lineage>
        <taxon>Bacteria</taxon>
        <taxon>Bacillati</taxon>
        <taxon>Actinomycetota</taxon>
        <taxon>Actinomycetes</taxon>
        <taxon>Mycobacteriales</taxon>
        <taxon>Mycobacteriaceae</taxon>
        <taxon>Mycolicibacterium</taxon>
    </lineage>
</organism>
<keyword evidence="2" id="KW-1185">Reference proteome</keyword>
<proteinExistence type="predicted"/>
<accession>A0A1X1R8B3</accession>
<dbReference type="Proteomes" id="UP000193484">
    <property type="component" value="Unassembled WGS sequence"/>
</dbReference>
<gene>
    <name evidence="1" type="ORF">AWC04_14000</name>
</gene>
<dbReference type="STRING" id="1793.AWC04_14000"/>
<dbReference type="RefSeq" id="WP_085097572.1">
    <property type="nucleotide sequence ID" value="NZ_AP022603.1"/>
</dbReference>
<dbReference type="AlphaFoldDB" id="A0A1X1R8B3"/>
<reference evidence="1 2" key="1">
    <citation type="submission" date="2016-01" db="EMBL/GenBank/DDBJ databases">
        <title>The new phylogeny of the genus Mycobacterium.</title>
        <authorList>
            <person name="Tarcisio F."/>
            <person name="Conor M."/>
            <person name="Antonella G."/>
            <person name="Elisabetta G."/>
            <person name="Giulia F.S."/>
            <person name="Sara T."/>
            <person name="Anna F."/>
            <person name="Clotilde B."/>
            <person name="Roberto B."/>
            <person name="Veronica D.S."/>
            <person name="Fabio R."/>
            <person name="Monica P."/>
            <person name="Olivier J."/>
            <person name="Enrico T."/>
            <person name="Nicola S."/>
        </authorList>
    </citation>
    <scope>NUCLEOTIDE SEQUENCE [LARGE SCALE GENOMIC DNA]</scope>
    <source>
        <strain evidence="1 2">DSM 44179</strain>
    </source>
</reference>
<evidence type="ECO:0000313" key="2">
    <source>
        <dbReference type="Proteomes" id="UP000193484"/>
    </source>
</evidence>
<protein>
    <submittedName>
        <fullName evidence="1">Uncharacterized protein</fullName>
    </submittedName>
</protein>
<evidence type="ECO:0000313" key="1">
    <source>
        <dbReference type="EMBL" id="ORV01099.1"/>
    </source>
</evidence>
<dbReference type="Gene3D" id="3.40.1000.70">
    <property type="entry name" value="PknH-like extracellular domain"/>
    <property type="match status" value="1"/>
</dbReference>
<dbReference type="Pfam" id="PF14032">
    <property type="entry name" value="PknH_C"/>
    <property type="match status" value="1"/>
</dbReference>
<dbReference type="EMBL" id="LQOJ01000047">
    <property type="protein sequence ID" value="ORV01099.1"/>
    <property type="molecule type" value="Genomic_DNA"/>
</dbReference>
<comment type="caution">
    <text evidence="1">The sequence shown here is derived from an EMBL/GenBank/DDBJ whole genome shotgun (WGS) entry which is preliminary data.</text>
</comment>
<name>A0A1X1R8B3_MYCFA</name>
<sequence length="219" mass="22774">MTANRTPRTAMIAAALALTMCGCTRVVDSGEPSTVPSPASTAAPISELQVNDLLSKRAGHGDGDLFSVVDPERCAGAAREVDPPLLQSLGPLTSTGGHWMTEVGRTVVEEMVAVYPSGFDPVAAMRSTRATIESCVGTTITVTTLDGDVDPFEVQAGAESPTAVLWALRNPDWNCDNAFVAAHNAAIEITTCSRSGGHDVAALAEQARQRIEALANVVA</sequence>